<evidence type="ECO:0000313" key="3">
    <source>
        <dbReference type="Proteomes" id="UP000186922"/>
    </source>
</evidence>
<protein>
    <submittedName>
        <fullName evidence="2">Uncharacterized protein</fullName>
    </submittedName>
</protein>
<accession>A0A1D1VRZ3</accession>
<reference evidence="2 3" key="1">
    <citation type="journal article" date="2016" name="Nat. Commun.">
        <title>Extremotolerant tardigrade genome and improved radiotolerance of human cultured cells by tardigrade-unique protein.</title>
        <authorList>
            <person name="Hashimoto T."/>
            <person name="Horikawa D.D."/>
            <person name="Saito Y."/>
            <person name="Kuwahara H."/>
            <person name="Kozuka-Hata H."/>
            <person name="Shin-I T."/>
            <person name="Minakuchi Y."/>
            <person name="Ohishi K."/>
            <person name="Motoyama A."/>
            <person name="Aizu T."/>
            <person name="Enomoto A."/>
            <person name="Kondo K."/>
            <person name="Tanaka S."/>
            <person name="Hara Y."/>
            <person name="Koshikawa S."/>
            <person name="Sagara H."/>
            <person name="Miura T."/>
            <person name="Yokobori S."/>
            <person name="Miyagawa K."/>
            <person name="Suzuki Y."/>
            <person name="Kubo T."/>
            <person name="Oyama M."/>
            <person name="Kohara Y."/>
            <person name="Fujiyama A."/>
            <person name="Arakawa K."/>
            <person name="Katayama T."/>
            <person name="Toyoda A."/>
            <person name="Kunieda T."/>
        </authorList>
    </citation>
    <scope>NUCLEOTIDE SEQUENCE [LARGE SCALE GENOMIC DNA]</scope>
    <source>
        <strain evidence="2 3">YOKOZUNA-1</strain>
    </source>
</reference>
<gene>
    <name evidence="2" type="primary">RvY_14624</name>
    <name evidence="2" type="synonym">RvY_14624.2</name>
    <name evidence="2" type="ORF">RvY_14624-2</name>
</gene>
<evidence type="ECO:0000313" key="2">
    <source>
        <dbReference type="EMBL" id="GAV04325.1"/>
    </source>
</evidence>
<proteinExistence type="predicted"/>
<keyword evidence="3" id="KW-1185">Reference proteome</keyword>
<sequence length="102" mass="11954">MQVLYHDKFQVDGEGKALVVKMDGHWWFLTSFLPLRFEMTVLRLMMRFNTIRSRAPPAANYELQIRKNGICGILKYFCPTFQPKNEGKLRRSRRTGSDDING</sequence>
<organism evidence="2 3">
    <name type="scientific">Ramazzottius varieornatus</name>
    <name type="common">Water bear</name>
    <name type="synonym">Tardigrade</name>
    <dbReference type="NCBI Taxonomy" id="947166"/>
    <lineage>
        <taxon>Eukaryota</taxon>
        <taxon>Metazoa</taxon>
        <taxon>Ecdysozoa</taxon>
        <taxon>Tardigrada</taxon>
        <taxon>Eutardigrada</taxon>
        <taxon>Parachela</taxon>
        <taxon>Hypsibioidea</taxon>
        <taxon>Ramazzottiidae</taxon>
        <taxon>Ramazzottius</taxon>
    </lineage>
</organism>
<dbReference type="Proteomes" id="UP000186922">
    <property type="component" value="Unassembled WGS sequence"/>
</dbReference>
<evidence type="ECO:0000256" key="1">
    <source>
        <dbReference type="SAM" id="MobiDB-lite"/>
    </source>
</evidence>
<dbReference type="AlphaFoldDB" id="A0A1D1VRZ3"/>
<dbReference type="EMBL" id="BDGG01000010">
    <property type="protein sequence ID" value="GAV04325.1"/>
    <property type="molecule type" value="Genomic_DNA"/>
</dbReference>
<feature type="region of interest" description="Disordered" evidence="1">
    <location>
        <begin position="83"/>
        <end position="102"/>
    </location>
</feature>
<name>A0A1D1VRZ3_RAMVA</name>
<comment type="caution">
    <text evidence="2">The sequence shown here is derived from an EMBL/GenBank/DDBJ whole genome shotgun (WGS) entry which is preliminary data.</text>
</comment>